<evidence type="ECO:0000313" key="4">
    <source>
        <dbReference type="RefSeq" id="XP_034099817.2"/>
    </source>
</evidence>
<keyword evidence="3" id="KW-1185">Reference proteome</keyword>
<organism evidence="3 4">
    <name type="scientific">Drosophila albomicans</name>
    <name type="common">Fruit fly</name>
    <dbReference type="NCBI Taxonomy" id="7291"/>
    <lineage>
        <taxon>Eukaryota</taxon>
        <taxon>Metazoa</taxon>
        <taxon>Ecdysozoa</taxon>
        <taxon>Arthropoda</taxon>
        <taxon>Hexapoda</taxon>
        <taxon>Insecta</taxon>
        <taxon>Pterygota</taxon>
        <taxon>Neoptera</taxon>
        <taxon>Endopterygota</taxon>
        <taxon>Diptera</taxon>
        <taxon>Brachycera</taxon>
        <taxon>Muscomorpha</taxon>
        <taxon>Ephydroidea</taxon>
        <taxon>Drosophilidae</taxon>
        <taxon>Drosophila</taxon>
    </lineage>
</organism>
<evidence type="ECO:0000313" key="3">
    <source>
        <dbReference type="Proteomes" id="UP000515160"/>
    </source>
</evidence>
<dbReference type="GeneID" id="117564980"/>
<proteinExistence type="predicted"/>
<feature type="coiled-coil region" evidence="1">
    <location>
        <begin position="383"/>
        <end position="410"/>
    </location>
</feature>
<dbReference type="Proteomes" id="UP000515160">
    <property type="component" value="Chromosome 2L"/>
</dbReference>
<name>A0A6P8XN07_DROAB</name>
<accession>A0A6P8XN07</accession>
<keyword evidence="1" id="KW-0175">Coiled coil</keyword>
<evidence type="ECO:0000256" key="2">
    <source>
        <dbReference type="SAM" id="MobiDB-lite"/>
    </source>
</evidence>
<dbReference type="RefSeq" id="XP_034099817.2">
    <property type="nucleotide sequence ID" value="XM_034243926.2"/>
</dbReference>
<sequence length="457" mass="53289">MTSLSRLTTLSQANVAASHHRTIRIHEHKKWKRILEQAYPLPPAPPEMCRDAFLEELLKPYESESYSKTIDTEDSILNKVQFGEITELGGNYFNAEEKLLNIRVLFGDKLKRSSISAKDSVATDSLPYGPDLNKLMKERYGNIASAIGYFAVIFQLQTLKHRMNMFKERWRMDLSIDKELRLFGWSIKDYLNRFSQPNLLYLDTAERLLGKQIECFKFRMDLKEINRLIDCVIEDVRSKRNICNGSMVLIKDAEMDIEVLLTNSQKEATEEHAKVAKAAANMPRSADPFGRRAKAIYSKINHFDFVYPIEARYRINWTQTTMEQSILKVDFEEKRLSDELNGIKQQIEEVRSLWKISSVAYNAQIYSLKNSIMDRELQYEENLELAESQIQMTRLRLNKAKDDLKYYKEQIPMFHRKIAEVQEILALQELENRKSSRASRKSSRKSSGAKLLMKAKK</sequence>
<reference evidence="4" key="1">
    <citation type="submission" date="2025-08" db="UniProtKB">
        <authorList>
            <consortium name="RefSeq"/>
        </authorList>
    </citation>
    <scope>IDENTIFICATION</scope>
    <source>
        <strain evidence="4">15112-1751.03</strain>
        <tissue evidence="4">Whole Adult</tissue>
    </source>
</reference>
<dbReference type="AlphaFoldDB" id="A0A6P8XN07"/>
<evidence type="ECO:0000256" key="1">
    <source>
        <dbReference type="SAM" id="Coils"/>
    </source>
</evidence>
<protein>
    <submittedName>
        <fullName evidence="4">Uncharacterized protein LOC117564980</fullName>
    </submittedName>
</protein>
<dbReference type="OrthoDB" id="7835607at2759"/>
<feature type="compositionally biased region" description="Basic residues" evidence="2">
    <location>
        <begin position="435"/>
        <end position="444"/>
    </location>
</feature>
<gene>
    <name evidence="4" type="primary">LOC117564980</name>
</gene>
<feature type="region of interest" description="Disordered" evidence="2">
    <location>
        <begin position="432"/>
        <end position="457"/>
    </location>
</feature>